<dbReference type="InterPro" id="IPR041413">
    <property type="entry name" value="MLTR_LBD"/>
</dbReference>
<dbReference type="Pfam" id="PF17765">
    <property type="entry name" value="MLTR_LBD"/>
    <property type="match status" value="1"/>
</dbReference>
<comment type="caution">
    <text evidence="2">The sequence shown here is derived from an EMBL/GenBank/DDBJ whole genome shotgun (WGS) entry which is preliminary data.</text>
</comment>
<dbReference type="Gene3D" id="3.30.450.180">
    <property type="match status" value="1"/>
</dbReference>
<dbReference type="SUPFAM" id="SSF47413">
    <property type="entry name" value="lambda repressor-like DNA-binding domains"/>
    <property type="match status" value="1"/>
</dbReference>
<accession>A0A5B1M0M9</accession>
<feature type="domain" description="HTH cro/C1-type" evidence="1">
    <location>
        <begin position="34"/>
        <end position="81"/>
    </location>
</feature>
<protein>
    <submittedName>
        <fullName evidence="2">Helix-turn-helix transcriptional regulator</fullName>
    </submittedName>
</protein>
<dbReference type="EMBL" id="VUJW01000006">
    <property type="protein sequence ID" value="KAA1426725.1"/>
    <property type="molecule type" value="Genomic_DNA"/>
</dbReference>
<dbReference type="PROSITE" id="PS50943">
    <property type="entry name" value="HTH_CROC1"/>
    <property type="match status" value="1"/>
</dbReference>
<reference evidence="2 3" key="2">
    <citation type="submission" date="2019-09" db="EMBL/GenBank/DDBJ databases">
        <authorList>
            <person name="Jin C."/>
        </authorList>
    </citation>
    <scope>NUCLEOTIDE SEQUENCE [LARGE SCALE GENOMIC DNA]</scope>
    <source>
        <strain evidence="2 3">BN140041</strain>
    </source>
</reference>
<dbReference type="Gene3D" id="1.10.260.40">
    <property type="entry name" value="lambda repressor-like DNA-binding domains"/>
    <property type="match status" value="1"/>
</dbReference>
<dbReference type="InterPro" id="IPR010982">
    <property type="entry name" value="Lambda_DNA-bd_dom_sf"/>
</dbReference>
<dbReference type="RefSeq" id="WP_149750756.1">
    <property type="nucleotide sequence ID" value="NZ_VUJW01000006.1"/>
</dbReference>
<gene>
    <name evidence="2" type="ORF">F0U47_12170</name>
</gene>
<dbReference type="GO" id="GO:0003677">
    <property type="term" value="F:DNA binding"/>
    <property type="evidence" value="ECO:0007669"/>
    <property type="project" value="InterPro"/>
</dbReference>
<dbReference type="Pfam" id="PF13560">
    <property type="entry name" value="HTH_31"/>
    <property type="match status" value="1"/>
</dbReference>
<dbReference type="SMART" id="SM00530">
    <property type="entry name" value="HTH_XRE"/>
    <property type="match status" value="1"/>
</dbReference>
<reference evidence="2 3" key="1">
    <citation type="submission" date="2019-09" db="EMBL/GenBank/DDBJ databases">
        <title>Nocardioides panacisoli sp. nov., isolated from the soil of a ginseng field.</title>
        <authorList>
            <person name="Cho C."/>
        </authorList>
    </citation>
    <scope>NUCLEOTIDE SEQUENCE [LARGE SCALE GENOMIC DNA]</scope>
    <source>
        <strain evidence="2 3">BN140041</strain>
    </source>
</reference>
<keyword evidence="3" id="KW-1185">Reference proteome</keyword>
<dbReference type="AlphaFoldDB" id="A0A5B1M0M9"/>
<proteinExistence type="predicted"/>
<dbReference type="InterPro" id="IPR001387">
    <property type="entry name" value="Cro/C1-type_HTH"/>
</dbReference>
<sequence>MIEGELGSFLRARREAVQPEDVGLPRGERRRTPGLRRSELATLAGISVEYLTRLEQGRDRRPSTQVVAAVADALRLDAGDRLHLHQLVALSQGTELVCGEGCPGERDVPPGLLSVLDRLEPTPAVVVGRRTELVAWTDAFDRLVRPLGMLEGEQPDLLRYAFTDERARSAVDNWSVLADALVTWLHLQSGADTGAVVADLSASLGEEFSSRWESRPTGTPDLGLRAVAHPEVGLVRIAPQVLLAGGGLTLVVLLPEDAAAQAALDRLVGMRPGGLRQVSP</sequence>
<dbReference type="CDD" id="cd00093">
    <property type="entry name" value="HTH_XRE"/>
    <property type="match status" value="1"/>
</dbReference>
<evidence type="ECO:0000313" key="2">
    <source>
        <dbReference type="EMBL" id="KAA1426725.1"/>
    </source>
</evidence>
<name>A0A5B1M0M9_9ACTN</name>
<evidence type="ECO:0000313" key="3">
    <source>
        <dbReference type="Proteomes" id="UP000324351"/>
    </source>
</evidence>
<evidence type="ECO:0000259" key="1">
    <source>
        <dbReference type="PROSITE" id="PS50943"/>
    </source>
</evidence>
<dbReference type="Proteomes" id="UP000324351">
    <property type="component" value="Unassembled WGS sequence"/>
</dbReference>
<organism evidence="2 3">
    <name type="scientific">Nocardioides antri</name>
    <dbReference type="NCBI Taxonomy" id="2607659"/>
    <lineage>
        <taxon>Bacteria</taxon>
        <taxon>Bacillati</taxon>
        <taxon>Actinomycetota</taxon>
        <taxon>Actinomycetes</taxon>
        <taxon>Propionibacteriales</taxon>
        <taxon>Nocardioidaceae</taxon>
        <taxon>Nocardioides</taxon>
    </lineage>
</organism>
<dbReference type="PANTHER" id="PTHR35010">
    <property type="entry name" value="BLL4672 PROTEIN-RELATED"/>
    <property type="match status" value="1"/>
</dbReference>